<evidence type="ECO:0000313" key="2">
    <source>
        <dbReference type="EMBL" id="GFD30291.1"/>
    </source>
</evidence>
<name>A0A699V920_TANCI</name>
<sequence length="42" mass="4606">PLDKGLFKEIPGIDSSWRKSVHPSLSGSSQSNREDAQHDSIV</sequence>
<reference evidence="2" key="1">
    <citation type="journal article" date="2019" name="Sci. Rep.">
        <title>Draft genome of Tanacetum cinerariifolium, the natural source of mosquito coil.</title>
        <authorList>
            <person name="Yamashiro T."/>
            <person name="Shiraishi A."/>
            <person name="Satake H."/>
            <person name="Nakayama K."/>
        </authorList>
    </citation>
    <scope>NUCLEOTIDE SEQUENCE</scope>
</reference>
<organism evidence="2">
    <name type="scientific">Tanacetum cinerariifolium</name>
    <name type="common">Dalmatian daisy</name>
    <name type="synonym">Chrysanthemum cinerariifolium</name>
    <dbReference type="NCBI Taxonomy" id="118510"/>
    <lineage>
        <taxon>Eukaryota</taxon>
        <taxon>Viridiplantae</taxon>
        <taxon>Streptophyta</taxon>
        <taxon>Embryophyta</taxon>
        <taxon>Tracheophyta</taxon>
        <taxon>Spermatophyta</taxon>
        <taxon>Magnoliopsida</taxon>
        <taxon>eudicotyledons</taxon>
        <taxon>Gunneridae</taxon>
        <taxon>Pentapetalae</taxon>
        <taxon>asterids</taxon>
        <taxon>campanulids</taxon>
        <taxon>Asterales</taxon>
        <taxon>Asteraceae</taxon>
        <taxon>Asteroideae</taxon>
        <taxon>Anthemideae</taxon>
        <taxon>Anthemidinae</taxon>
        <taxon>Tanacetum</taxon>
    </lineage>
</organism>
<feature type="region of interest" description="Disordered" evidence="1">
    <location>
        <begin position="16"/>
        <end position="42"/>
    </location>
</feature>
<feature type="compositionally biased region" description="Basic and acidic residues" evidence="1">
    <location>
        <begin position="32"/>
        <end position="42"/>
    </location>
</feature>
<protein>
    <submittedName>
        <fullName evidence="2">Uncharacterized protein</fullName>
    </submittedName>
</protein>
<feature type="non-terminal residue" evidence="2">
    <location>
        <position position="1"/>
    </location>
</feature>
<evidence type="ECO:0000256" key="1">
    <source>
        <dbReference type="SAM" id="MobiDB-lite"/>
    </source>
</evidence>
<proteinExistence type="predicted"/>
<gene>
    <name evidence="2" type="ORF">Tci_902260</name>
</gene>
<dbReference type="EMBL" id="BKCJ011402563">
    <property type="protein sequence ID" value="GFD30291.1"/>
    <property type="molecule type" value="Genomic_DNA"/>
</dbReference>
<accession>A0A699V920</accession>
<comment type="caution">
    <text evidence="2">The sequence shown here is derived from an EMBL/GenBank/DDBJ whole genome shotgun (WGS) entry which is preliminary data.</text>
</comment>
<dbReference type="AlphaFoldDB" id="A0A699V920"/>